<evidence type="ECO:0000313" key="8">
    <source>
        <dbReference type="EnsemblMetazoa" id="XP_022653335"/>
    </source>
</evidence>
<proteinExistence type="inferred from homology"/>
<dbReference type="Proteomes" id="UP000594260">
    <property type="component" value="Unplaced"/>
</dbReference>
<evidence type="ECO:0000256" key="1">
    <source>
        <dbReference type="ARBA" id="ARBA00004173"/>
    </source>
</evidence>
<name>A0A7M7JK04_VARDE</name>
<keyword evidence="5" id="KW-0687">Ribonucleoprotein</keyword>
<evidence type="ECO:0000256" key="2">
    <source>
        <dbReference type="ARBA" id="ARBA00006668"/>
    </source>
</evidence>
<dbReference type="OrthoDB" id="407221at2759"/>
<dbReference type="OMA" id="PNDYNER"/>
<dbReference type="CTD" id="51021"/>
<dbReference type="AlphaFoldDB" id="A0A7M7JK04"/>
<dbReference type="InterPro" id="IPR023803">
    <property type="entry name" value="Ribosomal_bS16_dom_sf"/>
</dbReference>
<sequence length="119" mass="13616">MPPVLRIMMVQKGCANRPFYHIVATHLRRRPDQPTLEQIGSFDPMPNEHNENLVSINYDRLNYWLGQGATPARGVGMLLGMAGYTMLHPYSYKRAWEVRLKNMDMKSSTTDVPTKPPEA</sequence>
<dbReference type="GO" id="GO:0005743">
    <property type="term" value="C:mitochondrial inner membrane"/>
    <property type="evidence" value="ECO:0007669"/>
    <property type="project" value="UniProtKB-ARBA"/>
</dbReference>
<dbReference type="FunCoup" id="A0A7M7JK04">
    <property type="interactions" value="986"/>
</dbReference>
<dbReference type="InterPro" id="IPR000307">
    <property type="entry name" value="Ribosomal_bS16"/>
</dbReference>
<dbReference type="EnsemblMetazoa" id="XM_022797598">
    <property type="protein sequence ID" value="XP_022653333"/>
    <property type="gene ID" value="LOC111247057"/>
</dbReference>
<dbReference type="InParanoid" id="A0A7M7JK04"/>
<dbReference type="Pfam" id="PF00886">
    <property type="entry name" value="Ribosomal_S16"/>
    <property type="match status" value="1"/>
</dbReference>
<evidence type="ECO:0000256" key="3">
    <source>
        <dbReference type="ARBA" id="ARBA00022980"/>
    </source>
</evidence>
<evidence type="ECO:0000256" key="5">
    <source>
        <dbReference type="ARBA" id="ARBA00023274"/>
    </source>
</evidence>
<evidence type="ECO:0000256" key="6">
    <source>
        <dbReference type="ARBA" id="ARBA00035263"/>
    </source>
</evidence>
<dbReference type="NCBIfam" id="TIGR00002">
    <property type="entry name" value="S16"/>
    <property type="match status" value="1"/>
</dbReference>
<organism evidence="8 9">
    <name type="scientific">Varroa destructor</name>
    <name type="common">Honeybee mite</name>
    <dbReference type="NCBI Taxonomy" id="109461"/>
    <lineage>
        <taxon>Eukaryota</taxon>
        <taxon>Metazoa</taxon>
        <taxon>Ecdysozoa</taxon>
        <taxon>Arthropoda</taxon>
        <taxon>Chelicerata</taxon>
        <taxon>Arachnida</taxon>
        <taxon>Acari</taxon>
        <taxon>Parasitiformes</taxon>
        <taxon>Mesostigmata</taxon>
        <taxon>Gamasina</taxon>
        <taxon>Dermanyssoidea</taxon>
        <taxon>Varroidae</taxon>
        <taxon>Varroa</taxon>
    </lineage>
</organism>
<dbReference type="SUPFAM" id="SSF54565">
    <property type="entry name" value="Ribosomal protein S16"/>
    <property type="match status" value="1"/>
</dbReference>
<dbReference type="GO" id="GO:0005763">
    <property type="term" value="C:mitochondrial small ribosomal subunit"/>
    <property type="evidence" value="ECO:0007669"/>
    <property type="project" value="TreeGrafter"/>
</dbReference>
<dbReference type="GeneID" id="111247057"/>
<evidence type="ECO:0000313" key="9">
    <source>
        <dbReference type="Proteomes" id="UP000594260"/>
    </source>
</evidence>
<dbReference type="FunFam" id="3.30.1320.10:FF:000004">
    <property type="entry name" value="28S ribosomal protein S16, mitochondrial"/>
    <property type="match status" value="1"/>
</dbReference>
<dbReference type="GO" id="GO:0032543">
    <property type="term" value="P:mitochondrial translation"/>
    <property type="evidence" value="ECO:0007669"/>
    <property type="project" value="TreeGrafter"/>
</dbReference>
<dbReference type="EnsemblMetazoa" id="XM_022797599">
    <property type="protein sequence ID" value="XP_022653334"/>
    <property type="gene ID" value="LOC111247057"/>
</dbReference>
<evidence type="ECO:0000256" key="7">
    <source>
        <dbReference type="ARBA" id="ARBA00035438"/>
    </source>
</evidence>
<dbReference type="Gene3D" id="3.30.1320.10">
    <property type="match status" value="1"/>
</dbReference>
<reference evidence="8" key="1">
    <citation type="submission" date="2021-01" db="UniProtKB">
        <authorList>
            <consortium name="EnsemblMetazoa"/>
        </authorList>
    </citation>
    <scope>IDENTIFICATION</scope>
</reference>
<dbReference type="RefSeq" id="XP_022653334.1">
    <property type="nucleotide sequence ID" value="XM_022797599.1"/>
</dbReference>
<keyword evidence="9" id="KW-1185">Reference proteome</keyword>
<accession>A0A7M7JK04</accession>
<dbReference type="PANTHER" id="PTHR12919">
    <property type="entry name" value="30S RIBOSOMAL PROTEIN S16"/>
    <property type="match status" value="1"/>
</dbReference>
<dbReference type="RefSeq" id="XP_022653333.1">
    <property type="nucleotide sequence ID" value="XM_022797598.1"/>
</dbReference>
<comment type="similarity">
    <text evidence="2">Belongs to the bacterial ribosomal protein bS16 family.</text>
</comment>
<dbReference type="RefSeq" id="XP_022653335.1">
    <property type="nucleotide sequence ID" value="XM_022797600.1"/>
</dbReference>
<dbReference type="EnsemblMetazoa" id="XM_022797600">
    <property type="protein sequence ID" value="XP_022653335"/>
    <property type="gene ID" value="LOC111247057"/>
</dbReference>
<dbReference type="PANTHER" id="PTHR12919:SF20">
    <property type="entry name" value="SMALL RIBOSOMAL SUBUNIT PROTEIN BS16M"/>
    <property type="match status" value="1"/>
</dbReference>
<comment type="subcellular location">
    <subcellularLocation>
        <location evidence="1">Mitochondrion</location>
    </subcellularLocation>
</comment>
<protein>
    <recommendedName>
        <fullName evidence="6">Small ribosomal subunit protein bS16m</fullName>
    </recommendedName>
    <alternativeName>
        <fullName evidence="7">28S ribosomal protein S16, mitochondrial</fullName>
    </alternativeName>
</protein>
<evidence type="ECO:0000256" key="4">
    <source>
        <dbReference type="ARBA" id="ARBA00023128"/>
    </source>
</evidence>
<keyword evidence="3" id="KW-0689">Ribosomal protein</keyword>
<dbReference type="GO" id="GO:0003735">
    <property type="term" value="F:structural constituent of ribosome"/>
    <property type="evidence" value="ECO:0007669"/>
    <property type="project" value="InterPro"/>
</dbReference>
<keyword evidence="4" id="KW-0496">Mitochondrion</keyword>
<dbReference type="HAMAP" id="MF_00385">
    <property type="entry name" value="Ribosomal_bS16"/>
    <property type="match status" value="1"/>
</dbReference>
<dbReference type="KEGG" id="vde:111247057"/>